<keyword evidence="2" id="KW-0238">DNA-binding</keyword>
<dbReference type="PRINTS" id="PR00598">
    <property type="entry name" value="HTHMARR"/>
</dbReference>
<dbReference type="PANTHER" id="PTHR33164:SF64">
    <property type="entry name" value="TRANSCRIPTIONAL REGULATOR SLYA"/>
    <property type="match status" value="1"/>
</dbReference>
<keyword evidence="1" id="KW-0805">Transcription regulation</keyword>
<dbReference type="InterPro" id="IPR000835">
    <property type="entry name" value="HTH_MarR-typ"/>
</dbReference>
<gene>
    <name evidence="5" type="ordered locus">Oweho_2500</name>
</gene>
<proteinExistence type="predicted"/>
<dbReference type="RefSeq" id="WP_014202819.1">
    <property type="nucleotide sequence ID" value="NC_016599.1"/>
</dbReference>
<dbReference type="EMBL" id="CP003156">
    <property type="protein sequence ID" value="AEV33470.1"/>
    <property type="molecule type" value="Genomic_DNA"/>
</dbReference>
<name>G8R7T9_OWEHD</name>
<dbReference type="HOGENOM" id="CLU_083287_18_6_10"/>
<dbReference type="AlphaFoldDB" id="G8R7T9"/>
<evidence type="ECO:0000313" key="5">
    <source>
        <dbReference type="EMBL" id="AEV33470.1"/>
    </source>
</evidence>
<dbReference type="Proteomes" id="UP000005631">
    <property type="component" value="Chromosome"/>
</dbReference>
<evidence type="ECO:0000256" key="1">
    <source>
        <dbReference type="ARBA" id="ARBA00023015"/>
    </source>
</evidence>
<dbReference type="InterPro" id="IPR036388">
    <property type="entry name" value="WH-like_DNA-bd_sf"/>
</dbReference>
<dbReference type="InterPro" id="IPR039422">
    <property type="entry name" value="MarR/SlyA-like"/>
</dbReference>
<evidence type="ECO:0000259" key="4">
    <source>
        <dbReference type="PROSITE" id="PS50995"/>
    </source>
</evidence>
<sequence>MENECTSDIGEYGIMPTLGKTLKHVDIYINAQLKKAGIDLTKKQLLVLKALTRRGPLPQNDLAFITERDKASLARFVNTLEKKNLVARIPSPSDKRINIVHLTKQGKKLFQNTEPFFKKLVLQVQQNISESELAQAANTLSKIKQNIENLKNSCTGN</sequence>
<dbReference type="InterPro" id="IPR036390">
    <property type="entry name" value="WH_DNA-bd_sf"/>
</dbReference>
<dbReference type="SUPFAM" id="SSF46785">
    <property type="entry name" value="Winged helix' DNA-binding domain"/>
    <property type="match status" value="1"/>
</dbReference>
<dbReference type="eggNOG" id="COG1846">
    <property type="taxonomic scope" value="Bacteria"/>
</dbReference>
<evidence type="ECO:0000256" key="2">
    <source>
        <dbReference type="ARBA" id="ARBA00023125"/>
    </source>
</evidence>
<evidence type="ECO:0000256" key="3">
    <source>
        <dbReference type="ARBA" id="ARBA00023163"/>
    </source>
</evidence>
<keyword evidence="6" id="KW-1185">Reference proteome</keyword>
<dbReference type="SMART" id="SM00347">
    <property type="entry name" value="HTH_MARR"/>
    <property type="match status" value="1"/>
</dbReference>
<dbReference type="PROSITE" id="PS50995">
    <property type="entry name" value="HTH_MARR_2"/>
    <property type="match status" value="1"/>
</dbReference>
<feature type="domain" description="HTH marR-type" evidence="4">
    <location>
        <begin position="11"/>
        <end position="145"/>
    </location>
</feature>
<reference evidence="5 6" key="1">
    <citation type="journal article" date="2012" name="Stand. Genomic Sci.">
        <title>Genome sequence of the orange-pigmented seawater bacterium Owenweeksia hongkongensis type strain (UST20020801(T)).</title>
        <authorList>
            <person name="Riedel T."/>
            <person name="Held B."/>
            <person name="Nolan M."/>
            <person name="Lucas S."/>
            <person name="Lapidus A."/>
            <person name="Tice H."/>
            <person name="Del Rio T.G."/>
            <person name="Cheng J.F."/>
            <person name="Han C."/>
            <person name="Tapia R."/>
            <person name="Goodwin L.A."/>
            <person name="Pitluck S."/>
            <person name="Liolios K."/>
            <person name="Mavromatis K."/>
            <person name="Pagani I."/>
            <person name="Ivanova N."/>
            <person name="Mikhailova N."/>
            <person name="Pati A."/>
            <person name="Chen A."/>
            <person name="Palaniappan K."/>
            <person name="Rohde M."/>
            <person name="Tindall B.J."/>
            <person name="Detter J.C."/>
            <person name="Goker M."/>
            <person name="Woyke T."/>
            <person name="Bristow J."/>
            <person name="Eisen J.A."/>
            <person name="Markowitz V."/>
            <person name="Hugenholtz P."/>
            <person name="Klenk H.P."/>
            <person name="Kyrpides N.C."/>
        </authorList>
    </citation>
    <scope>NUCLEOTIDE SEQUENCE</scope>
    <source>
        <strain evidence="6">DSM 17368 / JCM 12287 / NRRL B-23963</strain>
    </source>
</reference>
<dbReference type="GO" id="GO:0006950">
    <property type="term" value="P:response to stress"/>
    <property type="evidence" value="ECO:0007669"/>
    <property type="project" value="TreeGrafter"/>
</dbReference>
<evidence type="ECO:0000313" key="6">
    <source>
        <dbReference type="Proteomes" id="UP000005631"/>
    </source>
</evidence>
<keyword evidence="3" id="KW-0804">Transcription</keyword>
<dbReference type="STRING" id="926562.Oweho_2500"/>
<protein>
    <submittedName>
        <fullName evidence="5">Transcriptional regulator</fullName>
    </submittedName>
</protein>
<dbReference type="GO" id="GO:0003677">
    <property type="term" value="F:DNA binding"/>
    <property type="evidence" value="ECO:0007669"/>
    <property type="project" value="UniProtKB-KW"/>
</dbReference>
<dbReference type="PANTHER" id="PTHR33164">
    <property type="entry name" value="TRANSCRIPTIONAL REGULATOR, MARR FAMILY"/>
    <property type="match status" value="1"/>
</dbReference>
<accession>G8R7T9</accession>
<dbReference type="Pfam" id="PF01047">
    <property type="entry name" value="MarR"/>
    <property type="match status" value="1"/>
</dbReference>
<dbReference type="OrthoDB" id="996843at2"/>
<organism evidence="5 6">
    <name type="scientific">Owenweeksia hongkongensis (strain DSM 17368 / CIP 108786 / JCM 12287 / NRRL B-23963 / UST20020801)</name>
    <dbReference type="NCBI Taxonomy" id="926562"/>
    <lineage>
        <taxon>Bacteria</taxon>
        <taxon>Pseudomonadati</taxon>
        <taxon>Bacteroidota</taxon>
        <taxon>Flavobacteriia</taxon>
        <taxon>Flavobacteriales</taxon>
        <taxon>Owenweeksiaceae</taxon>
        <taxon>Owenweeksia</taxon>
    </lineage>
</organism>
<dbReference type="KEGG" id="oho:Oweho_2500"/>
<dbReference type="GO" id="GO:0003700">
    <property type="term" value="F:DNA-binding transcription factor activity"/>
    <property type="evidence" value="ECO:0007669"/>
    <property type="project" value="InterPro"/>
</dbReference>
<dbReference type="Gene3D" id="1.10.10.10">
    <property type="entry name" value="Winged helix-like DNA-binding domain superfamily/Winged helix DNA-binding domain"/>
    <property type="match status" value="1"/>
</dbReference>